<dbReference type="Proteomes" id="UP000218231">
    <property type="component" value="Unassembled WGS sequence"/>
</dbReference>
<dbReference type="PROSITE" id="PS00280">
    <property type="entry name" value="BPTI_KUNITZ_1"/>
    <property type="match status" value="1"/>
</dbReference>
<dbReference type="InterPro" id="IPR028150">
    <property type="entry name" value="Lustrin_cystein"/>
</dbReference>
<dbReference type="OrthoDB" id="196393at2759"/>
<name>A0A2A2KB72_9BILA</name>
<gene>
    <name evidence="2" type="ORF">WR25_01163</name>
</gene>
<dbReference type="SMART" id="SM00289">
    <property type="entry name" value="WR1"/>
    <property type="match status" value="7"/>
</dbReference>
<reference evidence="2 3" key="1">
    <citation type="journal article" date="2017" name="Curr. Biol.">
        <title>Genome architecture and evolution of a unichromosomal asexual nematode.</title>
        <authorList>
            <person name="Fradin H."/>
            <person name="Zegar C."/>
            <person name="Gutwein M."/>
            <person name="Lucas J."/>
            <person name="Kovtun M."/>
            <person name="Corcoran D."/>
            <person name="Baugh L.R."/>
            <person name="Kiontke K."/>
            <person name="Gunsalus K."/>
            <person name="Fitch D.H."/>
            <person name="Piano F."/>
        </authorList>
    </citation>
    <scope>NUCLEOTIDE SEQUENCE [LARGE SCALE GENOMIC DNA]</scope>
    <source>
        <strain evidence="2">PF1309</strain>
    </source>
</reference>
<organism evidence="2 3">
    <name type="scientific">Diploscapter pachys</name>
    <dbReference type="NCBI Taxonomy" id="2018661"/>
    <lineage>
        <taxon>Eukaryota</taxon>
        <taxon>Metazoa</taxon>
        <taxon>Ecdysozoa</taxon>
        <taxon>Nematoda</taxon>
        <taxon>Chromadorea</taxon>
        <taxon>Rhabditida</taxon>
        <taxon>Rhabditina</taxon>
        <taxon>Rhabditomorpha</taxon>
        <taxon>Rhabditoidea</taxon>
        <taxon>Rhabditidae</taxon>
        <taxon>Diploscapter</taxon>
    </lineage>
</organism>
<dbReference type="Pfam" id="PF00014">
    <property type="entry name" value="Kunitz_BPTI"/>
    <property type="match status" value="1"/>
</dbReference>
<dbReference type="PROSITE" id="PS50279">
    <property type="entry name" value="BPTI_KUNITZ_2"/>
    <property type="match status" value="2"/>
</dbReference>
<dbReference type="InterPro" id="IPR002223">
    <property type="entry name" value="Kunitz_BPTI"/>
</dbReference>
<accession>A0A2A2KB72</accession>
<dbReference type="STRING" id="2018661.A0A2A2KB72"/>
<dbReference type="SUPFAM" id="SSF57362">
    <property type="entry name" value="BPTI-like"/>
    <property type="match status" value="2"/>
</dbReference>
<comment type="caution">
    <text evidence="2">The sequence shown here is derived from an EMBL/GenBank/DDBJ whole genome shotgun (WGS) entry which is preliminary data.</text>
</comment>
<dbReference type="EMBL" id="LIAE01009103">
    <property type="protein sequence ID" value="PAV71244.1"/>
    <property type="molecule type" value="Genomic_DNA"/>
</dbReference>
<dbReference type="InterPro" id="IPR020901">
    <property type="entry name" value="Prtase_inh_Kunz-CS"/>
</dbReference>
<feature type="domain" description="BPTI/Kunitz inhibitor" evidence="1">
    <location>
        <begin position="149"/>
        <end position="202"/>
    </location>
</feature>
<dbReference type="AlphaFoldDB" id="A0A2A2KB72"/>
<sequence length="548" mass="60530">MPLMDFAGNIKRCDGDRVPCPGSHTCVGAGMNSVCCQKADRICQASVNPGSPCGVVATTRYYFDYSSKTCRPFAFTGCGGNENNFKSKGECMKFCSSEIICPRGDPLPDRYSINNIASCMEDKHCPRNYTCTSKHGKKGACCPSRDFVCGTPFEVRSSCRKPKTEASWSFNYRKGECERVEHPACDEHWNSFPNHEQCVEYCVGTCPDYKEVHMNPLTGQPQLCDTKKKAGCPLGYECFKSSPFASICCKTSPVCPSAESIAYVKDEQLIRCNPTHHDSCPEDYSCQEAKNLEYICCTKPLSCPTGMIALREDGGKPRVCSVGVEGTCPTDHMCVLAEGQAIFGSARHMCCKPEKKCIVPYVDAATKRPQRCFPGDSKCPSVTVCLPALEDSANLTNALDIMFFCCHTVDVFTCPEGEMPKIDTVSKKPMRCRPSNPFSCPSDYVCQKLIDGETACCPNQATKQLCTEALLGDDGSPVKCTVSSRDFSMSKRATFRAGTTIPVLQESVDAQLILCITVVVMQKKLYFKHQLYCPFELHRQRHQLGWLL</sequence>
<dbReference type="PANTHER" id="PTHR46339:SF10">
    <property type="entry name" value="BPTI_KUNITZ INHIBITOR DOMAIN-CONTAINING PROTEIN"/>
    <property type="match status" value="1"/>
</dbReference>
<evidence type="ECO:0000259" key="1">
    <source>
        <dbReference type="PROSITE" id="PS50279"/>
    </source>
</evidence>
<dbReference type="InterPro" id="IPR006150">
    <property type="entry name" value="Cys_repeat_1"/>
</dbReference>
<dbReference type="InterPro" id="IPR036880">
    <property type="entry name" value="Kunitz_BPTI_sf"/>
</dbReference>
<protein>
    <recommendedName>
        <fullName evidence="1">BPTI/Kunitz inhibitor domain-containing protein</fullName>
    </recommendedName>
</protein>
<dbReference type="SMART" id="SM00131">
    <property type="entry name" value="KU"/>
    <property type="match status" value="2"/>
</dbReference>
<keyword evidence="3" id="KW-1185">Reference proteome</keyword>
<dbReference type="PANTHER" id="PTHR46339">
    <property type="entry name" value="PROTEIN CBG15282-RELATED"/>
    <property type="match status" value="1"/>
</dbReference>
<evidence type="ECO:0000313" key="2">
    <source>
        <dbReference type="EMBL" id="PAV71244.1"/>
    </source>
</evidence>
<proteinExistence type="predicted"/>
<dbReference type="CDD" id="cd22593">
    <property type="entry name" value="Kunitz_conkunitzin"/>
    <property type="match status" value="1"/>
</dbReference>
<dbReference type="Pfam" id="PF14625">
    <property type="entry name" value="Lustrin_cystein"/>
    <property type="match status" value="6"/>
</dbReference>
<dbReference type="GO" id="GO:0004867">
    <property type="term" value="F:serine-type endopeptidase inhibitor activity"/>
    <property type="evidence" value="ECO:0007669"/>
    <property type="project" value="InterPro"/>
</dbReference>
<feature type="domain" description="BPTI/Kunitz inhibitor" evidence="1">
    <location>
        <begin position="43"/>
        <end position="95"/>
    </location>
</feature>
<evidence type="ECO:0000313" key="3">
    <source>
        <dbReference type="Proteomes" id="UP000218231"/>
    </source>
</evidence>
<dbReference type="InterPro" id="IPR053014">
    <property type="entry name" value="Cuticle_assoc_divergent"/>
</dbReference>
<dbReference type="Gene3D" id="4.10.410.10">
    <property type="entry name" value="Pancreatic trypsin inhibitor Kunitz domain"/>
    <property type="match status" value="2"/>
</dbReference>